<protein>
    <submittedName>
        <fullName evidence="3">Type VI secretion system protein VasJ</fullName>
    </submittedName>
</protein>
<dbReference type="EMBL" id="SLZR01000006">
    <property type="protein sequence ID" value="TCS41293.1"/>
    <property type="molecule type" value="Genomic_DNA"/>
</dbReference>
<proteinExistence type="predicted"/>
<reference evidence="3 4" key="1">
    <citation type="submission" date="2019-03" db="EMBL/GenBank/DDBJ databases">
        <title>Genomic Encyclopedia of Archaeal and Bacterial Type Strains, Phase II (KMG-II): from individual species to whole genera.</title>
        <authorList>
            <person name="Goeker M."/>
        </authorList>
    </citation>
    <scope>NUCLEOTIDE SEQUENCE [LARGE SCALE GENOMIC DNA]</scope>
    <source>
        <strain evidence="3 4">DSM 15388</strain>
    </source>
</reference>
<dbReference type="RefSeq" id="WP_132701269.1">
    <property type="nucleotide sequence ID" value="NZ_SLZR01000006.1"/>
</dbReference>
<name>A0A4R3I6G8_9GAMM</name>
<feature type="domain" description="ImpA N-terminal" evidence="2">
    <location>
        <begin position="13"/>
        <end position="117"/>
    </location>
</feature>
<comment type="caution">
    <text evidence="3">The sequence shown here is derived from an EMBL/GenBank/DDBJ whole genome shotgun (WGS) entry which is preliminary data.</text>
</comment>
<dbReference type="PANTHER" id="PTHR37024">
    <property type="entry name" value="TYPE VI SECRETION SYSTEM DUF2094 AND IMPA-RELATED DOMAIN PROTEIN"/>
    <property type="match status" value="1"/>
</dbReference>
<evidence type="ECO:0000259" key="2">
    <source>
        <dbReference type="Pfam" id="PF06812"/>
    </source>
</evidence>
<organism evidence="3 4">
    <name type="scientific">Reinekea marinisedimentorum</name>
    <dbReference type="NCBI Taxonomy" id="230495"/>
    <lineage>
        <taxon>Bacteria</taxon>
        <taxon>Pseudomonadati</taxon>
        <taxon>Pseudomonadota</taxon>
        <taxon>Gammaproteobacteria</taxon>
        <taxon>Oceanospirillales</taxon>
        <taxon>Saccharospirillaceae</taxon>
        <taxon>Reinekea</taxon>
    </lineage>
</organism>
<sequence length="511" mass="57053">MEIWIDQVRCFGEPVNASQPVGEDPRYSDSFTQLKAEIEKKSDVNFELIRDLCEQILTESSKDLRVASYFILALSRLEGFEGLAKGMAALYHMVDSFGDSLYPTKPRARQAALKWFQQDKVLTFAQSATGSVDHPQAVSAIELYERLFEQLSGLGAEPMSWPDLKKWLEKIKLENAPAAEAAEPDAPADNPPATNSRPAPVARTVAQAAPAVQVSSSIESTTQYQQALRGLLAYFREQKLYGKLVGTALSCQWGNLKMPPNEAGKTKLPAPREASLARIRNAVENSQWEEGLLASVDAFMEPSGQFYFDIAKWMHDCAVNTGNSEVASLVKLNVIQITVRLPKLTQLKFDSDEAFASTTAAAWLEQINEENAGSESSQKQSGYKEYLNNARTLLQEKSIQEAFTYLSEIPAKNQLETSYLEFCKAQLCIEQERSELALPILFQLEKTVDQLSLQSVVPDFAMQIWRGLYRLQKDRLATLAQDASRDETENHLAHLQSLMCTTDVASAMQWL</sequence>
<dbReference type="Pfam" id="PF16989">
    <property type="entry name" value="T6SS_VasJ"/>
    <property type="match status" value="1"/>
</dbReference>
<accession>A0A4R3I6G8</accession>
<dbReference type="Pfam" id="PF06812">
    <property type="entry name" value="ImpA_N"/>
    <property type="match status" value="1"/>
</dbReference>
<dbReference type="OrthoDB" id="1522895at2"/>
<dbReference type="AlphaFoldDB" id="A0A4R3I6G8"/>
<evidence type="ECO:0000313" key="4">
    <source>
        <dbReference type="Proteomes" id="UP000295793"/>
    </source>
</evidence>
<dbReference type="PANTHER" id="PTHR37024:SF5">
    <property type="entry name" value="IMPA N-TERMINAL DOMAIN-CONTAINING PROTEIN"/>
    <property type="match status" value="1"/>
</dbReference>
<feature type="region of interest" description="Disordered" evidence="1">
    <location>
        <begin position="178"/>
        <end position="199"/>
    </location>
</feature>
<gene>
    <name evidence="3" type="ORF">BCF53_10624</name>
</gene>
<evidence type="ECO:0000313" key="3">
    <source>
        <dbReference type="EMBL" id="TCS41293.1"/>
    </source>
</evidence>
<dbReference type="Proteomes" id="UP000295793">
    <property type="component" value="Unassembled WGS sequence"/>
</dbReference>
<dbReference type="InterPro" id="IPR010657">
    <property type="entry name" value="ImpA_N"/>
</dbReference>
<keyword evidence="4" id="KW-1185">Reference proteome</keyword>
<dbReference type="InterPro" id="IPR017739">
    <property type="entry name" value="T6SS-assoc_VCA0119"/>
</dbReference>
<evidence type="ECO:0000256" key="1">
    <source>
        <dbReference type="SAM" id="MobiDB-lite"/>
    </source>
</evidence>